<reference evidence="3" key="1">
    <citation type="submission" date="2020-04" db="EMBL/GenBank/DDBJ databases">
        <authorList>
            <person name="Zhang T."/>
        </authorList>
    </citation>
    <scope>NUCLEOTIDE SEQUENCE</scope>
    <source>
        <strain evidence="3">HKST-UBA09</strain>
    </source>
</reference>
<dbReference type="AlphaFoldDB" id="A0A955RLZ1"/>
<dbReference type="Proteomes" id="UP000714915">
    <property type="component" value="Unassembled WGS sequence"/>
</dbReference>
<dbReference type="PANTHER" id="PTHR12526:SF630">
    <property type="entry name" value="GLYCOSYLTRANSFERASE"/>
    <property type="match status" value="1"/>
</dbReference>
<dbReference type="EMBL" id="JAGQLF010000018">
    <property type="protein sequence ID" value="MCA9386818.1"/>
    <property type="molecule type" value="Genomic_DNA"/>
</dbReference>
<evidence type="ECO:0000259" key="1">
    <source>
        <dbReference type="Pfam" id="PF00534"/>
    </source>
</evidence>
<dbReference type="GO" id="GO:0016757">
    <property type="term" value="F:glycosyltransferase activity"/>
    <property type="evidence" value="ECO:0007669"/>
    <property type="project" value="InterPro"/>
</dbReference>
<dbReference type="SUPFAM" id="SSF53335">
    <property type="entry name" value="S-adenosyl-L-methionine-dependent methyltransferases"/>
    <property type="match status" value="1"/>
</dbReference>
<organism evidence="3 4">
    <name type="scientific">Candidatus Dojkabacteria bacterium</name>
    <dbReference type="NCBI Taxonomy" id="2099670"/>
    <lineage>
        <taxon>Bacteria</taxon>
        <taxon>Candidatus Dojkabacteria</taxon>
    </lineage>
</organism>
<evidence type="ECO:0000313" key="3">
    <source>
        <dbReference type="EMBL" id="MCA9386818.1"/>
    </source>
</evidence>
<dbReference type="Pfam" id="PF00534">
    <property type="entry name" value="Glycos_transf_1"/>
    <property type="match status" value="1"/>
</dbReference>
<feature type="domain" description="Methyltransferase FkbM" evidence="2">
    <location>
        <begin position="54"/>
        <end position="192"/>
    </location>
</feature>
<sequence length="695" mass="79329">MNDYNLEDLKKIKINDLDFFITERFLDHYKNGSYEKFSLQLVDWLLPEAGTFVDIGTHYGIYSLTAAKKLKKGNVISFEPVKENIEVYNNSIKENNFGNIQVINKAVSNQVGKVTFNIANASDSSGIHKHPNTETIEQREIDVTTIDSEIGDRKDIELIKIDTEGNELNVLKGMQSTLKNNPNVKLLVEFNPKVLKVAETDPLKFLEYLYKELNFDIFFINDVNHKLYKMSEKISEFSKYMDISSYINILCVPKGSFKFISILSHSPVTSGGSEKSLLDTIDWLMDKREYFIHLVIPEDGSLVNSAYNRPISYSIIDLPWWIKQNSPENIGESVGNLAYDLTKASPDLIYTNTSVIPQGGYVSRLLNLPHVWHLREFGEIDHDLSFHLNVEERAEFFEDNSNVIITNSKAVKEYFNLSDKAQIIYNFVEINTESIVKVDTFNSENLKLSFVGKIKESKGQFDAVKALSKLVKDGLKIQLVIVGDGEESYINQINEYIKKENIEENVQLVGFHQDFANFVAESDILLVCSKNEAFGRVTLEGMSLEKPVIGAGSGGTAELITDNKTGMLYKVGDIDDLASKIKKYYENRELIDKHGKAAKEKYQEIFTKENYVKQIKQAFTNALNSDNGELSYEKKIFAGFGKFLKDHFSKQFDLEAKLLTKTNQLNDIYAEYIEFQGFKKGRIWKLIQAIRKIKN</sequence>
<dbReference type="GO" id="GO:0008168">
    <property type="term" value="F:methyltransferase activity"/>
    <property type="evidence" value="ECO:0007669"/>
    <property type="project" value="UniProtKB-KW"/>
</dbReference>
<proteinExistence type="predicted"/>
<dbReference type="GO" id="GO:0032259">
    <property type="term" value="P:methylation"/>
    <property type="evidence" value="ECO:0007669"/>
    <property type="project" value="UniProtKB-KW"/>
</dbReference>
<evidence type="ECO:0000313" key="4">
    <source>
        <dbReference type="Proteomes" id="UP000714915"/>
    </source>
</evidence>
<comment type="caution">
    <text evidence="3">The sequence shown here is derived from an EMBL/GenBank/DDBJ whole genome shotgun (WGS) entry which is preliminary data.</text>
</comment>
<dbReference type="InterPro" id="IPR001296">
    <property type="entry name" value="Glyco_trans_1"/>
</dbReference>
<protein>
    <submittedName>
        <fullName evidence="3">FkbM family methyltransferase</fullName>
    </submittedName>
</protein>
<dbReference type="Pfam" id="PF05050">
    <property type="entry name" value="Methyltransf_21"/>
    <property type="match status" value="1"/>
</dbReference>
<dbReference type="InterPro" id="IPR006342">
    <property type="entry name" value="FkbM_mtfrase"/>
</dbReference>
<dbReference type="InterPro" id="IPR029063">
    <property type="entry name" value="SAM-dependent_MTases_sf"/>
</dbReference>
<keyword evidence="3" id="KW-0808">Transferase</keyword>
<dbReference type="Gene3D" id="3.40.50.2000">
    <property type="entry name" value="Glycogen Phosphorylase B"/>
    <property type="match status" value="2"/>
</dbReference>
<accession>A0A955RLZ1</accession>
<dbReference type="PANTHER" id="PTHR12526">
    <property type="entry name" value="GLYCOSYLTRANSFERASE"/>
    <property type="match status" value="1"/>
</dbReference>
<reference evidence="3" key="2">
    <citation type="journal article" date="2021" name="Microbiome">
        <title>Successional dynamics and alternative stable states in a saline activated sludge microbial community over 9 years.</title>
        <authorList>
            <person name="Wang Y."/>
            <person name="Ye J."/>
            <person name="Ju F."/>
            <person name="Liu L."/>
            <person name="Boyd J.A."/>
            <person name="Deng Y."/>
            <person name="Parks D.H."/>
            <person name="Jiang X."/>
            <person name="Yin X."/>
            <person name="Woodcroft B.J."/>
            <person name="Tyson G.W."/>
            <person name="Hugenholtz P."/>
            <person name="Polz M.F."/>
            <person name="Zhang T."/>
        </authorList>
    </citation>
    <scope>NUCLEOTIDE SEQUENCE</scope>
    <source>
        <strain evidence="3">HKST-UBA09</strain>
    </source>
</reference>
<keyword evidence="3" id="KW-0489">Methyltransferase</keyword>
<dbReference type="NCBIfam" id="TIGR01444">
    <property type="entry name" value="fkbM_fam"/>
    <property type="match status" value="1"/>
</dbReference>
<dbReference type="CDD" id="cd03801">
    <property type="entry name" value="GT4_PimA-like"/>
    <property type="match status" value="1"/>
</dbReference>
<gene>
    <name evidence="3" type="ORF">KC669_02165</name>
</gene>
<dbReference type="SUPFAM" id="SSF53756">
    <property type="entry name" value="UDP-Glycosyltransferase/glycogen phosphorylase"/>
    <property type="match status" value="1"/>
</dbReference>
<feature type="domain" description="Glycosyl transferase family 1" evidence="1">
    <location>
        <begin position="435"/>
        <end position="600"/>
    </location>
</feature>
<evidence type="ECO:0000259" key="2">
    <source>
        <dbReference type="Pfam" id="PF05050"/>
    </source>
</evidence>
<name>A0A955RLZ1_9BACT</name>
<dbReference type="Gene3D" id="3.40.50.150">
    <property type="entry name" value="Vaccinia Virus protein VP39"/>
    <property type="match status" value="1"/>
</dbReference>